<dbReference type="Pfam" id="PF12771">
    <property type="entry name" value="SusD-like_2"/>
    <property type="match status" value="1"/>
</dbReference>
<name>A0A2T8HLC6_9SPHI</name>
<dbReference type="InterPro" id="IPR011990">
    <property type="entry name" value="TPR-like_helical_dom_sf"/>
</dbReference>
<dbReference type="EMBL" id="QDKG01000001">
    <property type="protein sequence ID" value="PVH26190.1"/>
    <property type="molecule type" value="Genomic_DNA"/>
</dbReference>
<dbReference type="Proteomes" id="UP000245627">
    <property type="component" value="Unassembled WGS sequence"/>
</dbReference>
<keyword evidence="2" id="KW-0449">Lipoprotein</keyword>
<dbReference type="InterPro" id="IPR041662">
    <property type="entry name" value="SusD-like_2"/>
</dbReference>
<evidence type="ECO:0000313" key="2">
    <source>
        <dbReference type="EMBL" id="PVH26190.1"/>
    </source>
</evidence>
<feature type="region of interest" description="Disordered" evidence="1">
    <location>
        <begin position="431"/>
        <end position="450"/>
    </location>
</feature>
<dbReference type="AlphaFoldDB" id="A0A2T8HLC6"/>
<dbReference type="SUPFAM" id="SSF48452">
    <property type="entry name" value="TPR-like"/>
    <property type="match status" value="1"/>
</dbReference>
<sequence>MKRYIKQLSTCMVVAAVLSSCTKNFESINTSPNDALNPNTTLLLSNALRSLGSQTEGVAGWAKDLYPQYMAEIQYTSESRFQNTIYNFYPIYNAPLQDLQTIIALNMDPVASTQAYVTDGGDSESQIGVARVLKAFYFMHMTDRWGMIPYSEALQGRANLTPSYDSQESVYNALFVELTEAQEQLKGGGSVNGDIVFNGNVSQWVKWANTLRMAAALHIRKVNPEKARTEFLAAYEAGAMSAIGDNAVFRYLNDANNQSPLFNNYEVTGRVDYAVSEYMIEQLELHNDPRLSIFALPALSTGTYVGMPFGLIQGQTGAYNRENVSLIGDRFTAQNSELPLNTYAQVEFMLAEAAFLGWIPDAQTHYLNGIRASFMQYEVEDLEESYAEYVAQPTVAYNPTSGLEQIITQKWLANYMANGYESWTDWRRTGFPRLDPGPAPQNTNGSLPRRQAYTTEEAGRNTQSYRDAIAQQGADALTTRVWWDVED</sequence>
<accession>A0A2T8HLC6</accession>
<gene>
    <name evidence="2" type="ORF">DC487_00780</name>
</gene>
<comment type="caution">
    <text evidence="2">The sequence shown here is derived from an EMBL/GenBank/DDBJ whole genome shotgun (WGS) entry which is preliminary data.</text>
</comment>
<reference evidence="2 3" key="1">
    <citation type="submission" date="2018-04" db="EMBL/GenBank/DDBJ databases">
        <title>Sphingobacterium cortibacter sp. nov.</title>
        <authorList>
            <person name="Li Y."/>
        </authorList>
    </citation>
    <scope>NUCLEOTIDE SEQUENCE [LARGE SCALE GENOMIC DNA]</scope>
    <source>
        <strain evidence="2 3">2c-3</strain>
    </source>
</reference>
<dbReference type="PROSITE" id="PS51257">
    <property type="entry name" value="PROKAR_LIPOPROTEIN"/>
    <property type="match status" value="1"/>
</dbReference>
<dbReference type="OrthoDB" id="9766256at2"/>
<protein>
    <submittedName>
        <fullName evidence="2">SusD/RagB family nutrient-binding outer membrane lipoprotein</fullName>
    </submittedName>
</protein>
<evidence type="ECO:0000313" key="3">
    <source>
        <dbReference type="Proteomes" id="UP000245627"/>
    </source>
</evidence>
<dbReference type="Gene3D" id="1.25.40.390">
    <property type="match status" value="1"/>
</dbReference>
<organism evidence="2 3">
    <name type="scientific">Sphingobacterium corticibacter</name>
    <dbReference type="NCBI Taxonomy" id="2171749"/>
    <lineage>
        <taxon>Bacteria</taxon>
        <taxon>Pseudomonadati</taxon>
        <taxon>Bacteroidota</taxon>
        <taxon>Sphingobacteriia</taxon>
        <taxon>Sphingobacteriales</taxon>
        <taxon>Sphingobacteriaceae</taxon>
        <taxon>Sphingobacterium</taxon>
    </lineage>
</organism>
<keyword evidence="3" id="KW-1185">Reference proteome</keyword>
<dbReference type="RefSeq" id="WP_116774041.1">
    <property type="nucleotide sequence ID" value="NZ_QDKG01000001.1"/>
</dbReference>
<proteinExistence type="predicted"/>
<evidence type="ECO:0000256" key="1">
    <source>
        <dbReference type="SAM" id="MobiDB-lite"/>
    </source>
</evidence>